<keyword evidence="3" id="KW-1185">Reference proteome</keyword>
<accession>A0A4Z2HW49</accession>
<feature type="region of interest" description="Disordered" evidence="1">
    <location>
        <begin position="1"/>
        <end position="56"/>
    </location>
</feature>
<gene>
    <name evidence="2" type="ORF">EYF80_020510</name>
</gene>
<feature type="region of interest" description="Disordered" evidence="1">
    <location>
        <begin position="76"/>
        <end position="124"/>
    </location>
</feature>
<reference evidence="2 3" key="1">
    <citation type="submission" date="2019-03" db="EMBL/GenBank/DDBJ databases">
        <title>First draft genome of Liparis tanakae, snailfish: a comprehensive survey of snailfish specific genes.</title>
        <authorList>
            <person name="Kim W."/>
            <person name="Song I."/>
            <person name="Jeong J.-H."/>
            <person name="Kim D."/>
            <person name="Kim S."/>
            <person name="Ryu S."/>
            <person name="Song J.Y."/>
            <person name="Lee S.K."/>
        </authorList>
    </citation>
    <scope>NUCLEOTIDE SEQUENCE [LARGE SCALE GENOMIC DNA]</scope>
    <source>
        <tissue evidence="2">Muscle</tissue>
    </source>
</reference>
<name>A0A4Z2HW49_9TELE</name>
<dbReference type="EMBL" id="SRLO01000178">
    <property type="protein sequence ID" value="TNN69193.1"/>
    <property type="molecule type" value="Genomic_DNA"/>
</dbReference>
<protein>
    <submittedName>
        <fullName evidence="2">Uncharacterized protein</fullName>
    </submittedName>
</protein>
<evidence type="ECO:0000313" key="3">
    <source>
        <dbReference type="Proteomes" id="UP000314294"/>
    </source>
</evidence>
<evidence type="ECO:0000256" key="1">
    <source>
        <dbReference type="SAM" id="MobiDB-lite"/>
    </source>
</evidence>
<proteinExistence type="predicted"/>
<dbReference type="Proteomes" id="UP000314294">
    <property type="component" value="Unassembled WGS sequence"/>
</dbReference>
<sequence length="124" mass="13080">MCGPHSTALTKYGSALREREKRKRKRRSAVVASDPEKQLSRLLPTRRIDPGTPLSDADAAAADAAAAAAAARGVGRLSTITSSADREAKPARNNNGRIAGKRGTGNPPDNTDEYVAGRKSTTPR</sequence>
<evidence type="ECO:0000313" key="2">
    <source>
        <dbReference type="EMBL" id="TNN69193.1"/>
    </source>
</evidence>
<comment type="caution">
    <text evidence="2">The sequence shown here is derived from an EMBL/GenBank/DDBJ whole genome shotgun (WGS) entry which is preliminary data.</text>
</comment>
<dbReference type="AlphaFoldDB" id="A0A4Z2HW49"/>
<organism evidence="2 3">
    <name type="scientific">Liparis tanakae</name>
    <name type="common">Tanaka's snailfish</name>
    <dbReference type="NCBI Taxonomy" id="230148"/>
    <lineage>
        <taxon>Eukaryota</taxon>
        <taxon>Metazoa</taxon>
        <taxon>Chordata</taxon>
        <taxon>Craniata</taxon>
        <taxon>Vertebrata</taxon>
        <taxon>Euteleostomi</taxon>
        <taxon>Actinopterygii</taxon>
        <taxon>Neopterygii</taxon>
        <taxon>Teleostei</taxon>
        <taxon>Neoteleostei</taxon>
        <taxon>Acanthomorphata</taxon>
        <taxon>Eupercaria</taxon>
        <taxon>Perciformes</taxon>
        <taxon>Cottioidei</taxon>
        <taxon>Cottales</taxon>
        <taxon>Liparidae</taxon>
        <taxon>Liparis</taxon>
    </lineage>
</organism>